<dbReference type="KEGG" id="nai:NECAME_05974"/>
<evidence type="ECO:0000313" key="1">
    <source>
        <dbReference type="EMBL" id="ETN86359.1"/>
    </source>
</evidence>
<evidence type="ECO:0000313" key="2">
    <source>
        <dbReference type="Proteomes" id="UP000053676"/>
    </source>
</evidence>
<proteinExistence type="predicted"/>
<protein>
    <submittedName>
        <fullName evidence="1">Uncharacterized protein</fullName>
    </submittedName>
</protein>
<keyword evidence="2" id="KW-1185">Reference proteome</keyword>
<dbReference type="Proteomes" id="UP000053676">
    <property type="component" value="Unassembled WGS sequence"/>
</dbReference>
<accession>W2TXG8</accession>
<organism evidence="1 2">
    <name type="scientific">Necator americanus</name>
    <name type="common">Human hookworm</name>
    <dbReference type="NCBI Taxonomy" id="51031"/>
    <lineage>
        <taxon>Eukaryota</taxon>
        <taxon>Metazoa</taxon>
        <taxon>Ecdysozoa</taxon>
        <taxon>Nematoda</taxon>
        <taxon>Chromadorea</taxon>
        <taxon>Rhabditida</taxon>
        <taxon>Rhabditina</taxon>
        <taxon>Rhabditomorpha</taxon>
        <taxon>Strongyloidea</taxon>
        <taxon>Ancylostomatidae</taxon>
        <taxon>Bunostominae</taxon>
        <taxon>Necator</taxon>
    </lineage>
</organism>
<dbReference type="EMBL" id="KI657565">
    <property type="protein sequence ID" value="ETN86359.1"/>
    <property type="molecule type" value="Genomic_DNA"/>
</dbReference>
<name>W2TXG8_NECAM</name>
<sequence length="72" mass="8342">MSYVTVVVSNGWDARPTFLRSKEIASLESFNPVIDRKVNQLFDDVLNEIVDFFLSATTKRENVFDVRRETSQ</sequence>
<dbReference type="AlphaFoldDB" id="W2TXG8"/>
<gene>
    <name evidence="1" type="ORF">NECAME_05974</name>
</gene>
<reference evidence="2" key="1">
    <citation type="journal article" date="2014" name="Nat. Genet.">
        <title>Genome of the human hookworm Necator americanus.</title>
        <authorList>
            <person name="Tang Y.T."/>
            <person name="Gao X."/>
            <person name="Rosa B.A."/>
            <person name="Abubucker S."/>
            <person name="Hallsworth-Pepin K."/>
            <person name="Martin J."/>
            <person name="Tyagi R."/>
            <person name="Heizer E."/>
            <person name="Zhang X."/>
            <person name="Bhonagiri-Palsikar V."/>
            <person name="Minx P."/>
            <person name="Warren W.C."/>
            <person name="Wang Q."/>
            <person name="Zhan B."/>
            <person name="Hotez P.J."/>
            <person name="Sternberg P.W."/>
            <person name="Dougall A."/>
            <person name="Gaze S.T."/>
            <person name="Mulvenna J."/>
            <person name="Sotillo J."/>
            <person name="Ranganathan S."/>
            <person name="Rabelo E.M."/>
            <person name="Wilson R.K."/>
            <person name="Felgner P.L."/>
            <person name="Bethony J."/>
            <person name="Hawdon J.M."/>
            <person name="Gasser R.B."/>
            <person name="Loukas A."/>
            <person name="Mitreva M."/>
        </authorList>
    </citation>
    <scope>NUCLEOTIDE SEQUENCE [LARGE SCALE GENOMIC DNA]</scope>
</reference>